<proteinExistence type="predicted"/>
<comment type="caution">
    <text evidence="3">The sequence shown here is derived from an EMBL/GenBank/DDBJ whole genome shotgun (WGS) entry which is preliminary data.</text>
</comment>
<evidence type="ECO:0000259" key="2">
    <source>
        <dbReference type="Pfam" id="PF12728"/>
    </source>
</evidence>
<evidence type="ECO:0000256" key="1">
    <source>
        <dbReference type="SAM" id="MobiDB-lite"/>
    </source>
</evidence>
<feature type="compositionally biased region" description="Polar residues" evidence="1">
    <location>
        <begin position="45"/>
        <end position="64"/>
    </location>
</feature>
<feature type="domain" description="Helix-turn-helix" evidence="2">
    <location>
        <begin position="84"/>
        <end position="135"/>
    </location>
</feature>
<dbReference type="NCBIfam" id="TIGR01764">
    <property type="entry name" value="excise"/>
    <property type="match status" value="1"/>
</dbReference>
<dbReference type="Pfam" id="PF12728">
    <property type="entry name" value="HTH_17"/>
    <property type="match status" value="1"/>
</dbReference>
<dbReference type="RefSeq" id="WP_085673887.1">
    <property type="nucleotide sequence ID" value="NZ_JACKRU010000460.1"/>
</dbReference>
<organism evidence="3 4">
    <name type="scientific">Mycobacterium szulgai</name>
    <dbReference type="NCBI Taxonomy" id="1787"/>
    <lineage>
        <taxon>Bacteria</taxon>
        <taxon>Bacillati</taxon>
        <taxon>Actinomycetota</taxon>
        <taxon>Actinomycetes</taxon>
        <taxon>Mycobacteriales</taxon>
        <taxon>Mycobacteriaceae</taxon>
        <taxon>Mycobacterium</taxon>
    </lineage>
</organism>
<accession>A0A1X2DKX1</accession>
<evidence type="ECO:0000313" key="4">
    <source>
        <dbReference type="Proteomes" id="UP000193317"/>
    </source>
</evidence>
<dbReference type="InterPro" id="IPR041657">
    <property type="entry name" value="HTH_17"/>
</dbReference>
<dbReference type="GO" id="GO:0003677">
    <property type="term" value="F:DNA binding"/>
    <property type="evidence" value="ECO:0007669"/>
    <property type="project" value="InterPro"/>
</dbReference>
<gene>
    <name evidence="3" type="ORF">AWC27_13940</name>
</gene>
<feature type="region of interest" description="Disordered" evidence="1">
    <location>
        <begin position="36"/>
        <end position="73"/>
    </location>
</feature>
<keyword evidence="4" id="KW-1185">Reference proteome</keyword>
<dbReference type="EMBL" id="LQPW01000173">
    <property type="protein sequence ID" value="ORW88796.1"/>
    <property type="molecule type" value="Genomic_DNA"/>
</dbReference>
<reference evidence="3 4" key="1">
    <citation type="submission" date="2016-01" db="EMBL/GenBank/DDBJ databases">
        <title>The new phylogeny of the genus Mycobacterium.</title>
        <authorList>
            <person name="Tarcisio F."/>
            <person name="Conor M."/>
            <person name="Antonella G."/>
            <person name="Elisabetta G."/>
            <person name="Giulia F.S."/>
            <person name="Sara T."/>
            <person name="Anna F."/>
            <person name="Clotilde B."/>
            <person name="Roberto B."/>
            <person name="Veronica D.S."/>
            <person name="Fabio R."/>
            <person name="Monica P."/>
            <person name="Olivier J."/>
            <person name="Enrico T."/>
            <person name="Nicola S."/>
        </authorList>
    </citation>
    <scope>NUCLEOTIDE SEQUENCE [LARGE SCALE GENOMIC DNA]</scope>
    <source>
        <strain evidence="3 4">DSM 44166</strain>
    </source>
</reference>
<dbReference type="InterPro" id="IPR010093">
    <property type="entry name" value="SinI_DNA-bd"/>
</dbReference>
<dbReference type="OrthoDB" id="4413834at2"/>
<sequence length="141" mass="15096">MTITPLRSHVLMDAGDADYIARALQLLAQLLRQNRSQPTPRLESVTAQLARSAAAGSTASQNGRNRGGCGASGDDTTHHLDYALLTTGEAARLLACGERNVRDLATRGAIPARRTGDRGRWLVDAAAVVARAERKSARHRD</sequence>
<dbReference type="AlphaFoldDB" id="A0A1X2DKX1"/>
<protein>
    <recommendedName>
        <fullName evidence="2">Helix-turn-helix domain-containing protein</fullName>
    </recommendedName>
</protein>
<evidence type="ECO:0000313" key="3">
    <source>
        <dbReference type="EMBL" id="ORW88796.1"/>
    </source>
</evidence>
<dbReference type="Proteomes" id="UP000193317">
    <property type="component" value="Unassembled WGS sequence"/>
</dbReference>
<name>A0A1X2DKX1_MYCSZ</name>